<evidence type="ECO:0000313" key="1">
    <source>
        <dbReference type="EMBL" id="MDV2481020.1"/>
    </source>
</evidence>
<proteinExistence type="predicted"/>
<evidence type="ECO:0000313" key="2">
    <source>
        <dbReference type="Proteomes" id="UP001281203"/>
    </source>
</evidence>
<gene>
    <name evidence="1" type="ORF">F8E02_03150</name>
</gene>
<comment type="caution">
    <text evidence="1">The sequence shown here is derived from an EMBL/GenBank/DDBJ whole genome shotgun (WGS) entry which is preliminary data.</text>
</comment>
<dbReference type="RefSeq" id="WP_317064005.1">
    <property type="nucleotide sequence ID" value="NZ_WBKO01000001.1"/>
</dbReference>
<keyword evidence="2" id="KW-1185">Reference proteome</keyword>
<dbReference type="EMBL" id="WBKO01000001">
    <property type="protein sequence ID" value="MDV2481020.1"/>
    <property type="molecule type" value="Genomic_DNA"/>
</dbReference>
<organism evidence="1 2">
    <name type="scientific">Methanoculleus caldifontis</name>
    <dbReference type="NCBI Taxonomy" id="2651577"/>
    <lineage>
        <taxon>Archaea</taxon>
        <taxon>Methanobacteriati</taxon>
        <taxon>Methanobacteriota</taxon>
        <taxon>Stenosarchaea group</taxon>
        <taxon>Methanomicrobia</taxon>
        <taxon>Methanomicrobiales</taxon>
        <taxon>Methanomicrobiaceae</taxon>
        <taxon>Methanoculleus</taxon>
    </lineage>
</organism>
<protein>
    <submittedName>
        <fullName evidence="1">Uncharacterized protein</fullName>
    </submittedName>
</protein>
<sequence length="84" mass="8888">MSEEADLIVGSGRRVDGRCVIPIVRVFTVCAGKTAAVSLIPVALLVTEGDGEYLMLFPGAPPATREIVSTLRDDIERQKEGCAG</sequence>
<reference evidence="1 2" key="1">
    <citation type="submission" date="2019-10" db="EMBL/GenBank/DDBJ databases">
        <title>Isolation and characterization of Methanoculleus sp. Wushi-C6 from a hot spring well.</title>
        <authorList>
            <person name="Chen S.-C."/>
            <person name="Lan Z.-H."/>
            <person name="You Y.-T."/>
            <person name="Lai M.-C."/>
        </authorList>
    </citation>
    <scope>NUCLEOTIDE SEQUENCE [LARGE SCALE GENOMIC DNA]</scope>
    <source>
        <strain evidence="1 2">Wushi-C6</strain>
    </source>
</reference>
<name>A0ABU3WYZ3_9EURY</name>
<dbReference type="Proteomes" id="UP001281203">
    <property type="component" value="Unassembled WGS sequence"/>
</dbReference>
<accession>A0ABU3WYZ3</accession>